<feature type="region of interest" description="Disordered" evidence="1">
    <location>
        <begin position="90"/>
        <end position="118"/>
    </location>
</feature>
<dbReference type="VEuPathDB" id="FungiDB:VP01_7009g1"/>
<feature type="region of interest" description="Disordered" evidence="1">
    <location>
        <begin position="1"/>
        <end position="50"/>
    </location>
</feature>
<feature type="compositionally biased region" description="Polar residues" evidence="1">
    <location>
        <begin position="1"/>
        <end position="14"/>
    </location>
</feature>
<name>A0A0L6UDU0_9BASI</name>
<sequence>MGQCPLMTTSSSPPSGMALKSGQTIEGIRNGQPTPIPPASNPTIDPDPKAMDLLAFQKSTHNQLSDTKQACRVQLKLCFHCGQARHVSCGCSNGSRKSQGSAQTPASPTPSTLDGLPRALAFCTPSSA</sequence>
<protein>
    <recommendedName>
        <fullName evidence="4">CCHC-type domain-containing protein</fullName>
    </recommendedName>
</protein>
<proteinExistence type="predicted"/>
<reference evidence="2 3" key="1">
    <citation type="submission" date="2015-08" db="EMBL/GenBank/DDBJ databases">
        <title>Next Generation Sequencing and Analysis of the Genome of Puccinia sorghi L Schw, the Causal Agent of Maize Common Rust.</title>
        <authorList>
            <person name="Rochi L."/>
            <person name="Burguener G."/>
            <person name="Darino M."/>
            <person name="Turjanski A."/>
            <person name="Kreff E."/>
            <person name="Dieguez M.J."/>
            <person name="Sacco F."/>
        </authorList>
    </citation>
    <scope>NUCLEOTIDE SEQUENCE [LARGE SCALE GENOMIC DNA]</scope>
    <source>
        <strain evidence="2 3">RO10H11247</strain>
    </source>
</reference>
<dbReference type="AlphaFoldDB" id="A0A0L6UDU0"/>
<evidence type="ECO:0000313" key="2">
    <source>
        <dbReference type="EMBL" id="KNZ46718.1"/>
    </source>
</evidence>
<organism evidence="2 3">
    <name type="scientific">Puccinia sorghi</name>
    <dbReference type="NCBI Taxonomy" id="27349"/>
    <lineage>
        <taxon>Eukaryota</taxon>
        <taxon>Fungi</taxon>
        <taxon>Dikarya</taxon>
        <taxon>Basidiomycota</taxon>
        <taxon>Pucciniomycotina</taxon>
        <taxon>Pucciniomycetes</taxon>
        <taxon>Pucciniales</taxon>
        <taxon>Pucciniaceae</taxon>
        <taxon>Puccinia</taxon>
    </lineage>
</organism>
<comment type="caution">
    <text evidence="2">The sequence shown here is derived from an EMBL/GenBank/DDBJ whole genome shotgun (WGS) entry which is preliminary data.</text>
</comment>
<dbReference type="OrthoDB" id="7480340at2759"/>
<evidence type="ECO:0000313" key="3">
    <source>
        <dbReference type="Proteomes" id="UP000037035"/>
    </source>
</evidence>
<dbReference type="Proteomes" id="UP000037035">
    <property type="component" value="Unassembled WGS sequence"/>
</dbReference>
<gene>
    <name evidence="2" type="ORF">VP01_7009g1</name>
</gene>
<feature type="compositionally biased region" description="Polar residues" evidence="1">
    <location>
        <begin position="90"/>
        <end position="112"/>
    </location>
</feature>
<keyword evidence="3" id="KW-1185">Reference proteome</keyword>
<evidence type="ECO:0000256" key="1">
    <source>
        <dbReference type="SAM" id="MobiDB-lite"/>
    </source>
</evidence>
<accession>A0A0L6UDU0</accession>
<evidence type="ECO:0008006" key="4">
    <source>
        <dbReference type="Google" id="ProtNLM"/>
    </source>
</evidence>
<dbReference type="EMBL" id="LAVV01012394">
    <property type="protein sequence ID" value="KNZ46718.1"/>
    <property type="molecule type" value="Genomic_DNA"/>
</dbReference>